<dbReference type="SUPFAM" id="SSF47413">
    <property type="entry name" value="lambda repressor-like DNA-binding domains"/>
    <property type="match status" value="1"/>
</dbReference>
<sequence length="199" mass="22192">MSTVNERFKTIRKDLGFNQQQFASELGISQTHISGIENGRDNPSMSLLKLLCAKFSISEEWLIDGVGTPLPTWDITTDEGALSKYNVLRSTFEKELRNSTGESLVSMVQSFCYLAGTLNTGKLNQQDAIVYRKAICSVMDELERLTAMVSPDSLKPSKNDAMGWVSVKNSCAKSLENINQFVKSAVNIFLEKYGEEMKL</sequence>
<dbReference type="Proteomes" id="UP000095746">
    <property type="component" value="Unassembled WGS sequence"/>
</dbReference>
<protein>
    <submittedName>
        <fullName evidence="3">Anaerobic benzoate catabolism transcriptional regulator</fullName>
    </submittedName>
</protein>
<evidence type="ECO:0000313" key="3">
    <source>
        <dbReference type="EMBL" id="CUN97180.1"/>
    </source>
</evidence>
<evidence type="ECO:0000256" key="1">
    <source>
        <dbReference type="ARBA" id="ARBA00023125"/>
    </source>
</evidence>
<reference evidence="3 4" key="1">
    <citation type="submission" date="2015-09" db="EMBL/GenBank/DDBJ databases">
        <authorList>
            <consortium name="Pathogen Informatics"/>
        </authorList>
    </citation>
    <scope>NUCLEOTIDE SEQUENCE [LARGE SCALE GENOMIC DNA]</scope>
    <source>
        <strain evidence="3 4">2789STDY5608854</strain>
    </source>
</reference>
<organism evidence="3 4">
    <name type="scientific">Flavonifractor plautii</name>
    <name type="common">Fusobacterium plautii</name>
    <dbReference type="NCBI Taxonomy" id="292800"/>
    <lineage>
        <taxon>Bacteria</taxon>
        <taxon>Bacillati</taxon>
        <taxon>Bacillota</taxon>
        <taxon>Clostridia</taxon>
        <taxon>Eubacteriales</taxon>
        <taxon>Oscillospiraceae</taxon>
        <taxon>Flavonifractor</taxon>
    </lineage>
</organism>
<name>A0A174BBQ0_FLAPL</name>
<dbReference type="SMART" id="SM00530">
    <property type="entry name" value="HTH_XRE"/>
    <property type="match status" value="1"/>
</dbReference>
<dbReference type="PANTHER" id="PTHR46558">
    <property type="entry name" value="TRACRIPTIONAL REGULATORY PROTEIN-RELATED-RELATED"/>
    <property type="match status" value="1"/>
</dbReference>
<dbReference type="RefSeq" id="WP_083493480.1">
    <property type="nucleotide sequence ID" value="NZ_JADMOW010000014.1"/>
</dbReference>
<dbReference type="Pfam" id="PF01381">
    <property type="entry name" value="HTH_3"/>
    <property type="match status" value="1"/>
</dbReference>
<dbReference type="AlphaFoldDB" id="A0A174BBQ0"/>
<gene>
    <name evidence="3" type="ORF">ERS852411_00766</name>
</gene>
<keyword evidence="1" id="KW-0238">DNA-binding</keyword>
<dbReference type="GO" id="GO:0003677">
    <property type="term" value="F:DNA binding"/>
    <property type="evidence" value="ECO:0007669"/>
    <property type="project" value="UniProtKB-KW"/>
</dbReference>
<evidence type="ECO:0000313" key="4">
    <source>
        <dbReference type="Proteomes" id="UP000095746"/>
    </source>
</evidence>
<accession>A0A174BBQ0</accession>
<evidence type="ECO:0000259" key="2">
    <source>
        <dbReference type="PROSITE" id="PS50943"/>
    </source>
</evidence>
<dbReference type="CDD" id="cd00093">
    <property type="entry name" value="HTH_XRE"/>
    <property type="match status" value="1"/>
</dbReference>
<dbReference type="Gene3D" id="1.10.260.40">
    <property type="entry name" value="lambda repressor-like DNA-binding domains"/>
    <property type="match status" value="1"/>
</dbReference>
<feature type="domain" description="HTH cro/C1-type" evidence="2">
    <location>
        <begin position="8"/>
        <end position="62"/>
    </location>
</feature>
<proteinExistence type="predicted"/>
<dbReference type="EMBL" id="CYZT01000030">
    <property type="protein sequence ID" value="CUN97180.1"/>
    <property type="molecule type" value="Genomic_DNA"/>
</dbReference>
<dbReference type="PANTHER" id="PTHR46558:SF4">
    <property type="entry name" value="DNA-BIDING PHAGE PROTEIN"/>
    <property type="match status" value="1"/>
</dbReference>
<dbReference type="InterPro" id="IPR010982">
    <property type="entry name" value="Lambda_DNA-bd_dom_sf"/>
</dbReference>
<dbReference type="InterPro" id="IPR001387">
    <property type="entry name" value="Cro/C1-type_HTH"/>
</dbReference>
<dbReference type="PROSITE" id="PS50943">
    <property type="entry name" value="HTH_CROC1"/>
    <property type="match status" value="1"/>
</dbReference>